<dbReference type="InterPro" id="IPR001810">
    <property type="entry name" value="F-box_dom"/>
</dbReference>
<dbReference type="SMART" id="SM00579">
    <property type="entry name" value="FBD"/>
    <property type="match status" value="1"/>
</dbReference>
<dbReference type="InterPro" id="IPR006566">
    <property type="entry name" value="FBD"/>
</dbReference>
<evidence type="ECO:0008006" key="6">
    <source>
        <dbReference type="Google" id="ProtNLM"/>
    </source>
</evidence>
<reference evidence="4 5" key="1">
    <citation type="submission" date="2022-03" db="EMBL/GenBank/DDBJ databases">
        <authorList>
            <person name="Nunn A."/>
            <person name="Chopra R."/>
            <person name="Nunn A."/>
            <person name="Contreras Garrido A."/>
        </authorList>
    </citation>
    <scope>NUCLEOTIDE SEQUENCE [LARGE SCALE GENOMIC DNA]</scope>
</reference>
<dbReference type="Pfam" id="PF00646">
    <property type="entry name" value="F-box"/>
    <property type="match status" value="1"/>
</dbReference>
<evidence type="ECO:0000256" key="1">
    <source>
        <dbReference type="SAM" id="MobiDB-lite"/>
    </source>
</evidence>
<evidence type="ECO:0000313" key="4">
    <source>
        <dbReference type="EMBL" id="CAH2061361.1"/>
    </source>
</evidence>
<evidence type="ECO:0000313" key="5">
    <source>
        <dbReference type="Proteomes" id="UP000836841"/>
    </source>
</evidence>
<accession>A0AAU9SC77</accession>
<dbReference type="Proteomes" id="UP000836841">
    <property type="component" value="Chromosome 4"/>
</dbReference>
<dbReference type="SMART" id="SM00256">
    <property type="entry name" value="FBOX"/>
    <property type="match status" value="1"/>
</dbReference>
<dbReference type="EMBL" id="OU466860">
    <property type="protein sequence ID" value="CAH2061361.1"/>
    <property type="molecule type" value="Genomic_DNA"/>
</dbReference>
<dbReference type="Pfam" id="PF08387">
    <property type="entry name" value="FBD"/>
    <property type="match status" value="1"/>
</dbReference>
<dbReference type="InterPro" id="IPR032675">
    <property type="entry name" value="LRR_dom_sf"/>
</dbReference>
<dbReference type="CDD" id="cd22160">
    <property type="entry name" value="F-box_AtFBL13-like"/>
    <property type="match status" value="1"/>
</dbReference>
<evidence type="ECO:0000259" key="3">
    <source>
        <dbReference type="SMART" id="SM00579"/>
    </source>
</evidence>
<evidence type="ECO:0000259" key="2">
    <source>
        <dbReference type="SMART" id="SM00256"/>
    </source>
</evidence>
<gene>
    <name evidence="4" type="ORF">TAV2_LOCUS13838</name>
</gene>
<protein>
    <recommendedName>
        <fullName evidence="6">F-box domain-containing protein</fullName>
    </recommendedName>
</protein>
<proteinExistence type="predicted"/>
<dbReference type="AlphaFoldDB" id="A0AAU9SC77"/>
<dbReference type="InterPro" id="IPR013101">
    <property type="entry name" value="LRR_PRU1-like"/>
</dbReference>
<dbReference type="Gene3D" id="1.20.1280.50">
    <property type="match status" value="1"/>
</dbReference>
<dbReference type="InterPro" id="IPR036047">
    <property type="entry name" value="F-box-like_dom_sf"/>
</dbReference>
<name>A0AAU9SC77_THLAR</name>
<organism evidence="4 5">
    <name type="scientific">Thlaspi arvense</name>
    <name type="common">Field penny-cress</name>
    <dbReference type="NCBI Taxonomy" id="13288"/>
    <lineage>
        <taxon>Eukaryota</taxon>
        <taxon>Viridiplantae</taxon>
        <taxon>Streptophyta</taxon>
        <taxon>Embryophyta</taxon>
        <taxon>Tracheophyta</taxon>
        <taxon>Spermatophyta</taxon>
        <taxon>Magnoliopsida</taxon>
        <taxon>eudicotyledons</taxon>
        <taxon>Gunneridae</taxon>
        <taxon>Pentapetalae</taxon>
        <taxon>rosids</taxon>
        <taxon>malvids</taxon>
        <taxon>Brassicales</taxon>
        <taxon>Brassicaceae</taxon>
        <taxon>Thlaspideae</taxon>
        <taxon>Thlaspi</taxon>
    </lineage>
</organism>
<feature type="domain" description="FBD" evidence="3">
    <location>
        <begin position="295"/>
        <end position="356"/>
    </location>
</feature>
<sequence length="357" mass="41559">MLVEKTSSQPQYHPRSKTLTSAFDSRSQKRQRKYEEESSDRISELPEALIIQILSLLPTKSAMATSVLSKQWQFLWKMMPVLKFDYCDHIAKTFPENVCKSLLSHKAPILESLHLNFGAWNCTSTDIEMLTATADARHLRELVLKVESKLKQFGFPKTLYNCETLETLILKLYVYVDAPSQVCLKSLKTLHLDNVFFKNEASVVNFLSSFPNLENLLFDPTVFVKGFEIKIPTGIIFNQLVHLELCASKAWWNLVTFMLNSSPRLRVFKLIKERVCWSDNYIAYGQWNQPKDVPECLLFYLETFMWIGYNEYLVREEKKVAKYILRNANILKRATFSSKRITSDDRLELESVSEFLM</sequence>
<dbReference type="PANTHER" id="PTHR31900">
    <property type="entry name" value="F-BOX/RNI SUPERFAMILY PROTEIN-RELATED"/>
    <property type="match status" value="1"/>
</dbReference>
<feature type="region of interest" description="Disordered" evidence="1">
    <location>
        <begin position="1"/>
        <end position="39"/>
    </location>
</feature>
<feature type="compositionally biased region" description="Polar residues" evidence="1">
    <location>
        <begin position="1"/>
        <end position="25"/>
    </location>
</feature>
<dbReference type="Pfam" id="PF07723">
    <property type="entry name" value="LRR_2"/>
    <property type="match status" value="1"/>
</dbReference>
<dbReference type="Gene3D" id="3.80.10.10">
    <property type="entry name" value="Ribonuclease Inhibitor"/>
    <property type="match status" value="1"/>
</dbReference>
<feature type="domain" description="F-box" evidence="2">
    <location>
        <begin position="45"/>
        <end position="85"/>
    </location>
</feature>
<dbReference type="InterPro" id="IPR053781">
    <property type="entry name" value="F-box_AtFBL13-like"/>
</dbReference>
<dbReference type="PANTHER" id="PTHR31900:SF34">
    <property type="entry name" value="EMB|CAB62440.1-RELATED"/>
    <property type="match status" value="1"/>
</dbReference>
<dbReference type="SUPFAM" id="SSF52047">
    <property type="entry name" value="RNI-like"/>
    <property type="match status" value="1"/>
</dbReference>
<keyword evidence="5" id="KW-1185">Reference proteome</keyword>
<dbReference type="InterPro" id="IPR050232">
    <property type="entry name" value="FBL13/AtMIF1-like"/>
</dbReference>
<dbReference type="SUPFAM" id="SSF81383">
    <property type="entry name" value="F-box domain"/>
    <property type="match status" value="1"/>
</dbReference>